<organism evidence="2 3">
    <name type="scientific">Zasmidium cellare</name>
    <name type="common">Wine cellar mold</name>
    <name type="synonym">Racodium cellare</name>
    <dbReference type="NCBI Taxonomy" id="395010"/>
    <lineage>
        <taxon>Eukaryota</taxon>
        <taxon>Fungi</taxon>
        <taxon>Dikarya</taxon>
        <taxon>Ascomycota</taxon>
        <taxon>Pezizomycotina</taxon>
        <taxon>Dothideomycetes</taxon>
        <taxon>Dothideomycetidae</taxon>
        <taxon>Mycosphaerellales</taxon>
        <taxon>Mycosphaerellaceae</taxon>
        <taxon>Zasmidium</taxon>
    </lineage>
</organism>
<gene>
    <name evidence="2" type="ORF">PRZ48_012683</name>
</gene>
<sequence length="277" mass="29855">MCRLTFSHLLAVVSTLSALTSATQSPPACFESSCYRPSDVIRRDVAIIGGGSSGTYAAVALKHLSQSVVVVEQSSHLGGHFDWYSTPTSAEPIQYGVQGLWNTSVVRDFFARFNVSQQGLPAEQPPDVYYDFTTGTRVQNVSSMLGLSGVVEQAYRFPGLRFSTQLQHPVPNDLLMPFGQFVERHGLEDEAFGVYSNPITDGLVDILNQSTLNAFRALNPAALAEGTGQALVGDYSQLFTRATSELGTNVPSVSGQYSQSVHFLATDSPASAFVQTE</sequence>
<dbReference type="PANTHER" id="PTHR42923:SF26">
    <property type="entry name" value="FMN REDUCTASE LOT6, PUTATIVE (AFU_ORTHOLOGUE AFUA_7G06600)-RELATED"/>
    <property type="match status" value="1"/>
</dbReference>
<evidence type="ECO:0000313" key="2">
    <source>
        <dbReference type="EMBL" id="KAK4496700.1"/>
    </source>
</evidence>
<dbReference type="InterPro" id="IPR050464">
    <property type="entry name" value="Zeta_carotene_desat/Oxidored"/>
</dbReference>
<evidence type="ECO:0000313" key="3">
    <source>
        <dbReference type="Proteomes" id="UP001305779"/>
    </source>
</evidence>
<comment type="caution">
    <text evidence="2">The sequence shown here is derived from an EMBL/GenBank/DDBJ whole genome shotgun (WGS) entry which is preliminary data.</text>
</comment>
<dbReference type="PANTHER" id="PTHR42923">
    <property type="entry name" value="PROTOPORPHYRINOGEN OXIDASE"/>
    <property type="match status" value="1"/>
</dbReference>
<name>A0ABR0E5J3_ZASCE</name>
<dbReference type="InterPro" id="IPR036188">
    <property type="entry name" value="FAD/NAD-bd_sf"/>
</dbReference>
<protein>
    <recommendedName>
        <fullName evidence="4">FAD/NAD(P)-binding domain-containing protein</fullName>
    </recommendedName>
</protein>
<keyword evidence="1" id="KW-0732">Signal</keyword>
<dbReference type="Proteomes" id="UP001305779">
    <property type="component" value="Unassembled WGS sequence"/>
</dbReference>
<proteinExistence type="predicted"/>
<evidence type="ECO:0008006" key="4">
    <source>
        <dbReference type="Google" id="ProtNLM"/>
    </source>
</evidence>
<dbReference type="SUPFAM" id="SSF51905">
    <property type="entry name" value="FAD/NAD(P)-binding domain"/>
    <property type="match status" value="1"/>
</dbReference>
<dbReference type="Gene3D" id="3.50.50.60">
    <property type="entry name" value="FAD/NAD(P)-binding domain"/>
    <property type="match status" value="1"/>
</dbReference>
<keyword evidence="3" id="KW-1185">Reference proteome</keyword>
<accession>A0ABR0E5J3</accession>
<reference evidence="2 3" key="1">
    <citation type="journal article" date="2023" name="G3 (Bethesda)">
        <title>A chromosome-level genome assembly of Zasmidium syzygii isolated from banana leaves.</title>
        <authorList>
            <person name="van Westerhoven A.C."/>
            <person name="Mehrabi R."/>
            <person name="Talebi R."/>
            <person name="Steentjes M.B.F."/>
            <person name="Corcolon B."/>
            <person name="Chong P.A."/>
            <person name="Kema G.H.J."/>
            <person name="Seidl M.F."/>
        </authorList>
    </citation>
    <scope>NUCLEOTIDE SEQUENCE [LARGE SCALE GENOMIC DNA]</scope>
    <source>
        <strain evidence="2 3">P124</strain>
    </source>
</reference>
<dbReference type="Pfam" id="PF13450">
    <property type="entry name" value="NAD_binding_8"/>
    <property type="match status" value="1"/>
</dbReference>
<evidence type="ECO:0000256" key="1">
    <source>
        <dbReference type="SAM" id="SignalP"/>
    </source>
</evidence>
<feature type="signal peptide" evidence="1">
    <location>
        <begin position="1"/>
        <end position="22"/>
    </location>
</feature>
<dbReference type="EMBL" id="JAXOVC010000010">
    <property type="protein sequence ID" value="KAK4496700.1"/>
    <property type="molecule type" value="Genomic_DNA"/>
</dbReference>
<feature type="chain" id="PRO_5045831829" description="FAD/NAD(P)-binding domain-containing protein" evidence="1">
    <location>
        <begin position="23"/>
        <end position="277"/>
    </location>
</feature>